<evidence type="ECO:0000256" key="5">
    <source>
        <dbReference type="SAM" id="Coils"/>
    </source>
</evidence>
<reference evidence="7" key="1">
    <citation type="journal article" date="2013" name="Nat. Genet.">
        <title>The duck genome and transcriptome provide insight into an avian influenza virus reservoir species.</title>
        <authorList>
            <person name="Huang Y."/>
            <person name="Li Y."/>
            <person name="Burt D.W."/>
            <person name="Chen H."/>
            <person name="Zhang Y."/>
            <person name="Qian W."/>
            <person name="Kim H."/>
            <person name="Gan S."/>
            <person name="Zhao Y."/>
            <person name="Li J."/>
            <person name="Yi K."/>
            <person name="Feng H."/>
            <person name="Zhu P."/>
            <person name="Li B."/>
            <person name="Liu Q."/>
            <person name="Fairley S."/>
            <person name="Magor K.E."/>
            <person name="Du Z."/>
            <person name="Hu X."/>
            <person name="Goodman L."/>
            <person name="Tafer H."/>
            <person name="Vignal A."/>
            <person name="Lee T."/>
            <person name="Kim K.W."/>
            <person name="Sheng Z."/>
            <person name="An Y."/>
            <person name="Searle S."/>
            <person name="Herrero J."/>
            <person name="Groenen M.A."/>
            <person name="Crooijmans R.P."/>
            <person name="Faraut T."/>
            <person name="Cai Q."/>
            <person name="Webster R.G."/>
            <person name="Aldridge J.R."/>
            <person name="Warren W.C."/>
            <person name="Bartschat S."/>
            <person name="Kehr S."/>
            <person name="Marz M."/>
            <person name="Stadler P.F."/>
            <person name="Smith J."/>
            <person name="Kraus R.H."/>
            <person name="Zhao Y."/>
            <person name="Ren L."/>
            <person name="Fei J."/>
            <person name="Morisson M."/>
            <person name="Kaiser P."/>
            <person name="Griffin D.K."/>
            <person name="Rao M."/>
            <person name="Pitel F."/>
            <person name="Wang J."/>
            <person name="Li N."/>
        </authorList>
    </citation>
    <scope>NUCLEOTIDE SEQUENCE [LARGE SCALE GENOMIC DNA]</scope>
</reference>
<keyword evidence="2" id="KW-0597">Phosphoprotein</keyword>
<evidence type="ECO:0000256" key="3">
    <source>
        <dbReference type="ARBA" id="ARBA00022737"/>
    </source>
</evidence>
<keyword evidence="3" id="KW-0677">Repeat</keyword>
<evidence type="ECO:0000256" key="2">
    <source>
        <dbReference type="ARBA" id="ARBA00022553"/>
    </source>
</evidence>
<feature type="coiled-coil region" evidence="5">
    <location>
        <begin position="22"/>
        <end position="77"/>
    </location>
</feature>
<evidence type="ECO:0000256" key="1">
    <source>
        <dbReference type="ARBA" id="ARBA00004308"/>
    </source>
</evidence>
<gene>
    <name evidence="6" type="ORF">Anapl_18853</name>
</gene>
<dbReference type="Proteomes" id="UP000296049">
    <property type="component" value="Unassembled WGS sequence"/>
</dbReference>
<dbReference type="PANTHER" id="PTHR14514:SF4">
    <property type="entry name" value="NESPRIN-2"/>
    <property type="match status" value="1"/>
</dbReference>
<comment type="subcellular location">
    <subcellularLocation>
        <location evidence="1">Endomembrane system</location>
    </subcellularLocation>
</comment>
<dbReference type="AlphaFoldDB" id="R0KHK9"/>
<evidence type="ECO:0000313" key="7">
    <source>
        <dbReference type="Proteomes" id="UP000296049"/>
    </source>
</evidence>
<sequence>MRLRKGNDRALGRIVTALWENWLCLLEAAKELEINCEELKQEWKFISEELERETIILDKLQEEQPESLKEKEKANREELVELLDFVNSFEENINRQQLLLLLLLHRIKNILNTSENTEAEAVLPALCEIKTMQDRCKKKDYLVCVLHIFLPYIDRAASDALDLMFHKFSADIVEIMLVNAFQKSNCN</sequence>
<name>R0KHK9_ANAPL</name>
<accession>R0KHK9</accession>
<evidence type="ECO:0000313" key="6">
    <source>
        <dbReference type="EMBL" id="EOA92613.1"/>
    </source>
</evidence>
<dbReference type="EMBL" id="KB820827">
    <property type="protein sequence ID" value="EOA92613.1"/>
    <property type="molecule type" value="Genomic_DNA"/>
</dbReference>
<organism evidence="6 7">
    <name type="scientific">Anas platyrhynchos</name>
    <name type="common">Mallard</name>
    <name type="synonym">Anas boschas</name>
    <dbReference type="NCBI Taxonomy" id="8839"/>
    <lineage>
        <taxon>Eukaryota</taxon>
        <taxon>Metazoa</taxon>
        <taxon>Chordata</taxon>
        <taxon>Craniata</taxon>
        <taxon>Vertebrata</taxon>
        <taxon>Euteleostomi</taxon>
        <taxon>Archelosauria</taxon>
        <taxon>Archosauria</taxon>
        <taxon>Dinosauria</taxon>
        <taxon>Saurischia</taxon>
        <taxon>Theropoda</taxon>
        <taxon>Coelurosauria</taxon>
        <taxon>Aves</taxon>
        <taxon>Neognathae</taxon>
        <taxon>Galloanserae</taxon>
        <taxon>Anseriformes</taxon>
        <taxon>Anatidae</taxon>
        <taxon>Anatinae</taxon>
        <taxon>Anas</taxon>
    </lineage>
</organism>
<evidence type="ECO:0000256" key="4">
    <source>
        <dbReference type="ARBA" id="ARBA00023136"/>
    </source>
</evidence>
<keyword evidence="5" id="KW-0175">Coiled coil</keyword>
<proteinExistence type="predicted"/>
<keyword evidence="4" id="KW-0472">Membrane</keyword>
<dbReference type="PANTHER" id="PTHR14514">
    <property type="entry name" value="PKA ANCHORING PROTEIN"/>
    <property type="match status" value="1"/>
</dbReference>
<keyword evidence="7" id="KW-1185">Reference proteome</keyword>
<protein>
    <submittedName>
        <fullName evidence="6">Nesprin-2</fullName>
    </submittedName>
</protein>